<feature type="repeat" description="ARM" evidence="6">
    <location>
        <begin position="700"/>
        <end position="737"/>
    </location>
</feature>
<feature type="region of interest" description="Disordered" evidence="7">
    <location>
        <begin position="864"/>
        <end position="887"/>
    </location>
</feature>
<dbReference type="PANTHER" id="PTHR10372">
    <property type="entry name" value="PLAKOPHILLIN-RELATED"/>
    <property type="match status" value="1"/>
</dbReference>
<evidence type="ECO:0000256" key="5">
    <source>
        <dbReference type="ARBA" id="ARBA00022949"/>
    </source>
</evidence>
<dbReference type="Gene3D" id="1.25.10.10">
    <property type="entry name" value="Leucine-rich Repeat Variant"/>
    <property type="match status" value="1"/>
</dbReference>
<evidence type="ECO:0000256" key="1">
    <source>
        <dbReference type="ARBA" id="ARBA00004282"/>
    </source>
</evidence>
<dbReference type="SUPFAM" id="SSF48371">
    <property type="entry name" value="ARM repeat"/>
    <property type="match status" value="1"/>
</dbReference>
<dbReference type="GO" id="GO:0098609">
    <property type="term" value="P:cell-cell adhesion"/>
    <property type="evidence" value="ECO:0007669"/>
    <property type="project" value="InterPro"/>
</dbReference>
<feature type="compositionally biased region" description="Gly residues" evidence="7">
    <location>
        <begin position="240"/>
        <end position="258"/>
    </location>
</feature>
<evidence type="ECO:0000256" key="7">
    <source>
        <dbReference type="SAM" id="MobiDB-lite"/>
    </source>
</evidence>
<dbReference type="Proteomes" id="UP000192578">
    <property type="component" value="Unassembled WGS sequence"/>
</dbReference>
<dbReference type="GO" id="GO:0005886">
    <property type="term" value="C:plasma membrane"/>
    <property type="evidence" value="ECO:0007669"/>
    <property type="project" value="TreeGrafter"/>
</dbReference>
<feature type="repeat" description="ARM" evidence="6">
    <location>
        <begin position="409"/>
        <end position="454"/>
    </location>
</feature>
<dbReference type="OrthoDB" id="3245100at2759"/>
<dbReference type="InterPro" id="IPR011989">
    <property type="entry name" value="ARM-like"/>
</dbReference>
<feature type="compositionally biased region" description="Polar residues" evidence="7">
    <location>
        <begin position="133"/>
        <end position="157"/>
    </location>
</feature>
<dbReference type="Pfam" id="PF00514">
    <property type="entry name" value="Arm"/>
    <property type="match status" value="1"/>
</dbReference>
<comment type="similarity">
    <text evidence="2">Belongs to the beta-catenin family.</text>
</comment>
<evidence type="ECO:0000256" key="4">
    <source>
        <dbReference type="ARBA" id="ARBA00022889"/>
    </source>
</evidence>
<dbReference type="GO" id="GO:0005912">
    <property type="term" value="C:adherens junction"/>
    <property type="evidence" value="ECO:0007669"/>
    <property type="project" value="TreeGrafter"/>
</dbReference>
<keyword evidence="9" id="KW-1185">Reference proteome</keyword>
<evidence type="ECO:0000313" key="8">
    <source>
        <dbReference type="EMBL" id="OQV14547.1"/>
    </source>
</evidence>
<feature type="region of interest" description="Disordered" evidence="7">
    <location>
        <begin position="602"/>
        <end position="636"/>
    </location>
</feature>
<feature type="region of interest" description="Disordered" evidence="7">
    <location>
        <begin position="313"/>
        <end position="359"/>
    </location>
</feature>
<proteinExistence type="inferred from homology"/>
<feature type="region of interest" description="Disordered" evidence="7">
    <location>
        <begin position="233"/>
        <end position="258"/>
    </location>
</feature>
<protein>
    <submittedName>
        <fullName evidence="8">Juxtamembrane domain-associated catenin</fullName>
    </submittedName>
</protein>
<reference evidence="9" key="1">
    <citation type="submission" date="2017-01" db="EMBL/GenBank/DDBJ databases">
        <title>Comparative genomics of anhydrobiosis in the tardigrade Hypsibius dujardini.</title>
        <authorList>
            <person name="Yoshida Y."/>
            <person name="Koutsovoulos G."/>
            <person name="Laetsch D."/>
            <person name="Stevens L."/>
            <person name="Kumar S."/>
            <person name="Horikawa D."/>
            <person name="Ishino K."/>
            <person name="Komine S."/>
            <person name="Tomita M."/>
            <person name="Blaxter M."/>
            <person name="Arakawa K."/>
        </authorList>
    </citation>
    <scope>NUCLEOTIDE SEQUENCE [LARGE SCALE GENOMIC DNA]</scope>
    <source>
        <strain evidence="9">Z151</strain>
    </source>
</reference>
<sequence length="952" mass="103547">MAEPSAASIYESVRSEQEKFTELTKQLAQERISVANQLEKVRLSRDSGLAGSGYLDDGSNYRGEWNAEPTIPEDYENSDALDPVLVNRKVDTKVDKKVYRSERIQRRVIGDPGYCPDGSFYTQDEAPIHESRYTTTQTNSQPNADLNDNGSSDSDPNLVSRHATSTTTQEVTTVTKVYRTYERVPNETLSSGSRDYDYPEEYMAGAGHNGGSGSGDFDSQLYAKPYRKYGSPKRFDHVNGVGGAPHGNGNGYGHGGGAGSRVSNGDVYDRGDYYASSLASSAAAKGSRRAHHANLVPDDVGYASGSYMGDHTTSNGNGVGGVAYPGSSPVTVNGQHPHHQPDSSSHRGSSAALLPPLPINAPQYRDPELSEVIDFLKSPSNVIRANAAAHLAHLAYMNDQIKNTTRQLGGIPPLLEMLGSSIPEIQRNACSALRNLSFGRGNDENKKAIHRAGGLAALTKLHRHTLEIEVAELVTAILWILSSCEELKKPILDEACPLLIEQVILPVVPPAESLPAGRANGYARTAAPSYTSTVFRNSTGVLRNISSAGFHARKHLRDMSGLIGGLLRLVRQAVTDHDIDNKSIENVVCVLRNLSFRCQEVEDPDYDKKRPTTGKKGDKSTLNTTGNQNGTTAKNTTTSYTHLKGMEALWSIESVQSYLAVLSNCSNPDTLEATAGIVQNLSACYWAPAVDFRAAIRKEKALPVLVEIVRMDDDRLVCSVARALRNLAVDPRNRELIGKYAMRDLAARIPSGRADLQDLAATSDETIAAVLATVNEVVRRHQEFARAFVDIHGIDRLVYITTNYAQYSSKVVRFAYLLLQTLWAHHGLHDVYRAGNWKESHFLSKPPNMSVKTLGGSDTLGRTFSSQGPTKFEDKTLPRGALPPQEGDAEIPMAVMSAGKSRKSTGGTEPVYAQVNKQEKHRQRLARDNDFGDVADGSNHGDAEDVGGDSWV</sequence>
<dbReference type="InterPro" id="IPR028435">
    <property type="entry name" value="Plakophilin/d_Catenin"/>
</dbReference>
<dbReference type="GO" id="GO:0005634">
    <property type="term" value="C:nucleus"/>
    <property type="evidence" value="ECO:0007669"/>
    <property type="project" value="TreeGrafter"/>
</dbReference>
<dbReference type="PANTHER" id="PTHR10372:SF27">
    <property type="entry name" value="ADHERENS JUNCTION PROTEIN P120"/>
    <property type="match status" value="1"/>
</dbReference>
<name>A0A1W0WH83_HYPEX</name>
<dbReference type="SMART" id="SM00185">
    <property type="entry name" value="ARM"/>
    <property type="match status" value="5"/>
</dbReference>
<feature type="region of interest" description="Disordered" evidence="7">
    <location>
        <begin position="899"/>
        <end position="952"/>
    </location>
</feature>
<feature type="compositionally biased region" description="Low complexity" evidence="7">
    <location>
        <begin position="621"/>
        <end position="636"/>
    </location>
</feature>
<dbReference type="AlphaFoldDB" id="A0A1W0WH83"/>
<evidence type="ECO:0000313" key="9">
    <source>
        <dbReference type="Proteomes" id="UP000192578"/>
    </source>
</evidence>
<dbReference type="GO" id="GO:0005737">
    <property type="term" value="C:cytoplasm"/>
    <property type="evidence" value="ECO:0007669"/>
    <property type="project" value="TreeGrafter"/>
</dbReference>
<dbReference type="InterPro" id="IPR000225">
    <property type="entry name" value="Armadillo"/>
</dbReference>
<gene>
    <name evidence="8" type="ORF">BV898_11268</name>
</gene>
<keyword evidence="4" id="KW-0130">Cell adhesion</keyword>
<keyword evidence="3" id="KW-0677">Repeat</keyword>
<evidence type="ECO:0000256" key="6">
    <source>
        <dbReference type="PROSITE-ProRule" id="PRU00259"/>
    </source>
</evidence>
<comment type="subcellular location">
    <subcellularLocation>
        <location evidence="1">Cell junction</location>
    </subcellularLocation>
</comment>
<evidence type="ECO:0000256" key="3">
    <source>
        <dbReference type="ARBA" id="ARBA00022737"/>
    </source>
</evidence>
<feature type="compositionally biased region" description="Basic and acidic residues" evidence="7">
    <location>
        <begin position="606"/>
        <end position="619"/>
    </location>
</feature>
<feature type="region of interest" description="Disordered" evidence="7">
    <location>
        <begin position="132"/>
        <end position="170"/>
    </location>
</feature>
<dbReference type="InterPro" id="IPR016024">
    <property type="entry name" value="ARM-type_fold"/>
</dbReference>
<accession>A0A1W0WH83</accession>
<comment type="caution">
    <text evidence="8">The sequence shown here is derived from an EMBL/GenBank/DDBJ whole genome shotgun (WGS) entry which is preliminary data.</text>
</comment>
<evidence type="ECO:0000256" key="2">
    <source>
        <dbReference type="ARBA" id="ARBA00005462"/>
    </source>
</evidence>
<organism evidence="8 9">
    <name type="scientific">Hypsibius exemplaris</name>
    <name type="common">Freshwater tardigrade</name>
    <dbReference type="NCBI Taxonomy" id="2072580"/>
    <lineage>
        <taxon>Eukaryota</taxon>
        <taxon>Metazoa</taxon>
        <taxon>Ecdysozoa</taxon>
        <taxon>Tardigrada</taxon>
        <taxon>Eutardigrada</taxon>
        <taxon>Parachela</taxon>
        <taxon>Hypsibioidea</taxon>
        <taxon>Hypsibiidae</taxon>
        <taxon>Hypsibius</taxon>
    </lineage>
</organism>
<dbReference type="EMBL" id="MTYJ01000103">
    <property type="protein sequence ID" value="OQV14547.1"/>
    <property type="molecule type" value="Genomic_DNA"/>
</dbReference>
<dbReference type="PROSITE" id="PS50176">
    <property type="entry name" value="ARM_REPEAT"/>
    <property type="match status" value="2"/>
</dbReference>
<keyword evidence="5" id="KW-0965">Cell junction</keyword>